<gene>
    <name evidence="3" type="ORF">XBKQ1_940001</name>
</gene>
<comment type="caution">
    <text evidence="3">The sequence shown here is derived from an EMBL/GenBank/DDBJ whole genome shotgun (WGS) entry which is preliminary data.</text>
</comment>
<organism evidence="3 4">
    <name type="scientific">Xenorhabdus bovienii str. kraussei Quebec</name>
    <dbReference type="NCBI Taxonomy" id="1398203"/>
    <lineage>
        <taxon>Bacteria</taxon>
        <taxon>Pseudomonadati</taxon>
        <taxon>Pseudomonadota</taxon>
        <taxon>Gammaproteobacteria</taxon>
        <taxon>Enterobacterales</taxon>
        <taxon>Morganellaceae</taxon>
        <taxon>Xenorhabdus</taxon>
    </lineage>
</organism>
<evidence type="ECO:0000313" key="3">
    <source>
        <dbReference type="EMBL" id="CDH22092.1"/>
    </source>
</evidence>
<accession>A0A077PNM5</accession>
<dbReference type="Pfam" id="PF08139">
    <property type="entry name" value="LPAM_1"/>
    <property type="match status" value="1"/>
</dbReference>
<dbReference type="AlphaFoldDB" id="A0A077PNM5"/>
<evidence type="ECO:0000256" key="1">
    <source>
        <dbReference type="ARBA" id="ARBA00017922"/>
    </source>
</evidence>
<sequence length="152" mass="16638">MRKIIIGLLAVVVLSGCTNQEALKKKTQSGKPEGVYENTTKAAVRDALTSYCNERGFMVVEATESTVLCSKETEGMGAVMAQMAIGNTYSTTPVGKLRFSIGEVNEKVKVWADTWMETQMAMGQINQMKINDNASINALQDRLDNLNPKTIL</sequence>
<proteinExistence type="predicted"/>
<evidence type="ECO:0000256" key="2">
    <source>
        <dbReference type="ARBA" id="ARBA00022729"/>
    </source>
</evidence>
<dbReference type="InterPro" id="IPR012640">
    <property type="entry name" value="Membr_lipoprot_lipid_attach_CS"/>
</dbReference>
<name>A0A077PNM5_XENBV</name>
<dbReference type="PROSITE" id="PS51257">
    <property type="entry name" value="PROKAR_LIPOPROTEIN"/>
    <property type="match status" value="1"/>
</dbReference>
<dbReference type="RefSeq" id="WP_038245137.1">
    <property type="nucleotide sequence ID" value="NZ_CAWLZI010000091.1"/>
</dbReference>
<protein>
    <recommendedName>
        <fullName evidence="1">Type IV secretion system putative lipoprotein virB7</fullName>
    </recommendedName>
</protein>
<dbReference type="Proteomes" id="UP000028500">
    <property type="component" value="Unassembled WGS sequence"/>
</dbReference>
<evidence type="ECO:0000313" key="4">
    <source>
        <dbReference type="Proteomes" id="UP000028500"/>
    </source>
</evidence>
<keyword evidence="4" id="KW-1185">Reference proteome</keyword>
<reference evidence="3" key="1">
    <citation type="submission" date="2013-07" db="EMBL/GenBank/DDBJ databases">
        <title>Sub-species coevolution in mutualistic symbiosis.</title>
        <authorList>
            <person name="Murfin K."/>
            <person name="Klassen J."/>
            <person name="Lee M."/>
            <person name="Forst S."/>
            <person name="Stock P."/>
            <person name="Goodrich-Blair H."/>
        </authorList>
    </citation>
    <scope>NUCLEOTIDE SEQUENCE [LARGE SCALE GENOMIC DNA]</scope>
    <source>
        <strain evidence="3">Kraussei Quebec</strain>
    </source>
</reference>
<dbReference type="EMBL" id="CBSY010000288">
    <property type="protein sequence ID" value="CDH22092.1"/>
    <property type="molecule type" value="Genomic_DNA"/>
</dbReference>
<dbReference type="HOGENOM" id="CLU_1755952_0_0_6"/>
<keyword evidence="2" id="KW-0732">Signal</keyword>